<protein>
    <recommendedName>
        <fullName evidence="3">BrnT family toxin</fullName>
    </recommendedName>
</protein>
<gene>
    <name evidence="1" type="ORF">SS37A_10240</name>
</gene>
<accession>A0ABN6VCW7</accession>
<dbReference type="Pfam" id="PF04365">
    <property type="entry name" value="BrnT_toxin"/>
    <property type="match status" value="1"/>
</dbReference>
<organism evidence="1 2">
    <name type="scientific">Methylocystis iwaonis</name>
    <dbReference type="NCBI Taxonomy" id="2885079"/>
    <lineage>
        <taxon>Bacteria</taxon>
        <taxon>Pseudomonadati</taxon>
        <taxon>Pseudomonadota</taxon>
        <taxon>Alphaproteobacteria</taxon>
        <taxon>Hyphomicrobiales</taxon>
        <taxon>Methylocystaceae</taxon>
        <taxon>Methylocystis</taxon>
    </lineage>
</organism>
<dbReference type="InterPro" id="IPR007460">
    <property type="entry name" value="BrnT_toxin"/>
</dbReference>
<dbReference type="Proteomes" id="UP001317629">
    <property type="component" value="Chromosome"/>
</dbReference>
<dbReference type="RefSeq" id="WP_281930944.1">
    <property type="nucleotide sequence ID" value="NZ_AP027142.1"/>
</dbReference>
<reference evidence="1 2" key="1">
    <citation type="journal article" date="2023" name="Int. J. Syst. Evol. Microbiol.">
        <title>Methylocystis iwaonis sp. nov., a type II methane-oxidizing bacterium from surface soil of a rice paddy field in Japan, and emended description of the genus Methylocystis (ex Whittenbury et al. 1970) Bowman et al. 1993.</title>
        <authorList>
            <person name="Kaise H."/>
            <person name="Sawadogo J.B."/>
            <person name="Alam M.S."/>
            <person name="Ueno C."/>
            <person name="Dianou D."/>
            <person name="Shinjo R."/>
            <person name="Asakawa S."/>
        </authorList>
    </citation>
    <scope>NUCLEOTIDE SEQUENCE [LARGE SCALE GENOMIC DNA]</scope>
    <source>
        <strain evidence="1 2">SS37A-Re</strain>
    </source>
</reference>
<dbReference type="Gene3D" id="3.10.450.530">
    <property type="entry name" value="Ribonuclease toxin, BrnT, of type II toxin-antitoxin system"/>
    <property type="match status" value="1"/>
</dbReference>
<dbReference type="EMBL" id="AP027142">
    <property type="protein sequence ID" value="BDV33495.1"/>
    <property type="molecule type" value="Genomic_DNA"/>
</dbReference>
<evidence type="ECO:0000313" key="1">
    <source>
        <dbReference type="EMBL" id="BDV33495.1"/>
    </source>
</evidence>
<proteinExistence type="predicted"/>
<evidence type="ECO:0008006" key="3">
    <source>
        <dbReference type="Google" id="ProtNLM"/>
    </source>
</evidence>
<dbReference type="InterPro" id="IPR038573">
    <property type="entry name" value="BrnT_sf"/>
</dbReference>
<keyword evidence="2" id="KW-1185">Reference proteome</keyword>
<evidence type="ECO:0000313" key="2">
    <source>
        <dbReference type="Proteomes" id="UP001317629"/>
    </source>
</evidence>
<sequence>MAGVHFGAFEWDPAKNEANWEKHGIDFETAIEVFEGPYLRIP</sequence>
<name>A0ABN6VCW7_9HYPH</name>